<dbReference type="PANTHER" id="PTHR30007:SF0">
    <property type="entry name" value="TRANSPOSASE"/>
    <property type="match status" value="1"/>
</dbReference>
<evidence type="ECO:0000313" key="4">
    <source>
        <dbReference type="Proteomes" id="UP001223720"/>
    </source>
</evidence>
<dbReference type="GO" id="GO:0006313">
    <property type="term" value="P:DNA transposition"/>
    <property type="evidence" value="ECO:0007669"/>
    <property type="project" value="InterPro"/>
</dbReference>
<feature type="domain" description="Transposase IS4-like" evidence="2">
    <location>
        <begin position="6"/>
        <end position="83"/>
    </location>
</feature>
<dbReference type="GO" id="GO:0003677">
    <property type="term" value="F:DNA binding"/>
    <property type="evidence" value="ECO:0007669"/>
    <property type="project" value="InterPro"/>
</dbReference>
<dbReference type="Proteomes" id="UP001223720">
    <property type="component" value="Chromosome"/>
</dbReference>
<evidence type="ECO:0000259" key="2">
    <source>
        <dbReference type="Pfam" id="PF01609"/>
    </source>
</evidence>
<name>A0AAX3WMV1_METEX</name>
<organism evidence="3 4">
    <name type="scientific">Methylorubrum extorquens</name>
    <name type="common">Methylobacterium dichloromethanicum</name>
    <name type="synonym">Methylobacterium extorquens</name>
    <dbReference type="NCBI Taxonomy" id="408"/>
    <lineage>
        <taxon>Bacteria</taxon>
        <taxon>Pseudomonadati</taxon>
        <taxon>Pseudomonadota</taxon>
        <taxon>Alphaproteobacteria</taxon>
        <taxon>Hyphomicrobiales</taxon>
        <taxon>Methylobacteriaceae</taxon>
        <taxon>Methylorubrum</taxon>
    </lineage>
</organism>
<reference evidence="3" key="1">
    <citation type="journal article" date="2022" name="Biotechnol. Bioprocess Eng.">
        <title>Pan-genome Analysis Reveals Comparative Genomic Features of Central Metabolic Pathways in Methylorubrum extorquens.</title>
        <authorList>
            <person name="Lee G.M."/>
            <person name="Scott-Nevros Z.K."/>
            <person name="Lee S.-M."/>
            <person name="Kim D."/>
        </authorList>
    </citation>
    <scope>NUCLEOTIDE SEQUENCE</scope>
    <source>
        <strain evidence="3">ATCC 55366</strain>
    </source>
</reference>
<dbReference type="GO" id="GO:0004803">
    <property type="term" value="F:transposase activity"/>
    <property type="evidence" value="ECO:0007669"/>
    <property type="project" value="InterPro"/>
</dbReference>
<gene>
    <name evidence="3" type="ORF">KEC54_21575</name>
</gene>
<feature type="region of interest" description="Disordered" evidence="1">
    <location>
        <begin position="1"/>
        <end position="24"/>
    </location>
</feature>
<proteinExistence type="predicted"/>
<dbReference type="AlphaFoldDB" id="A0AAX3WMV1"/>
<dbReference type="PANTHER" id="PTHR30007">
    <property type="entry name" value="PHP DOMAIN PROTEIN"/>
    <property type="match status" value="1"/>
</dbReference>
<dbReference type="RefSeq" id="WP_349775234.1">
    <property type="nucleotide sequence ID" value="NZ_CP073633.1"/>
</dbReference>
<sequence length="95" mass="11244">MVRRKPERHLHGSPRSRRQPRDGALLHGAHRWKRYKTTIMLPPRRWIVERSFAWATRFRRLVEDEERSAGARADLHRVAFVRLMLRKAALLAGGL</sequence>
<dbReference type="Pfam" id="PF01609">
    <property type="entry name" value="DDE_Tnp_1"/>
    <property type="match status" value="1"/>
</dbReference>
<dbReference type="EMBL" id="CP073633">
    <property type="protein sequence ID" value="WHQ72802.1"/>
    <property type="molecule type" value="Genomic_DNA"/>
</dbReference>
<accession>A0AAX3WMV1</accession>
<evidence type="ECO:0000313" key="3">
    <source>
        <dbReference type="EMBL" id="WHQ72802.1"/>
    </source>
</evidence>
<feature type="compositionally biased region" description="Basic residues" evidence="1">
    <location>
        <begin position="1"/>
        <end position="18"/>
    </location>
</feature>
<protein>
    <submittedName>
        <fullName evidence="3">Transposase</fullName>
    </submittedName>
</protein>
<evidence type="ECO:0000256" key="1">
    <source>
        <dbReference type="SAM" id="MobiDB-lite"/>
    </source>
</evidence>
<dbReference type="InterPro" id="IPR002559">
    <property type="entry name" value="Transposase_11"/>
</dbReference>